<dbReference type="STRING" id="61424.A0A2T9Z0E0"/>
<dbReference type="PANTHER" id="PTHR15301:SF3">
    <property type="entry name" value="PROTEIN NSG1-RELATED"/>
    <property type="match status" value="1"/>
</dbReference>
<accession>A0A2T9Z0E0</accession>
<protein>
    <submittedName>
        <fullName evidence="9">Uncharacterized protein</fullName>
    </submittedName>
</protein>
<keyword evidence="4" id="KW-0256">Endoplasmic reticulum</keyword>
<dbReference type="OrthoDB" id="205546at2759"/>
<dbReference type="EMBL" id="MBFT01000092">
    <property type="protein sequence ID" value="PVU97994.1"/>
    <property type="molecule type" value="Genomic_DNA"/>
</dbReference>
<evidence type="ECO:0000256" key="8">
    <source>
        <dbReference type="SAM" id="Phobius"/>
    </source>
</evidence>
<keyword evidence="10" id="KW-1185">Reference proteome</keyword>
<comment type="caution">
    <text evidence="9">The sequence shown here is derived from an EMBL/GenBank/DDBJ whole genome shotgun (WGS) entry which is preliminary data.</text>
</comment>
<reference evidence="9 10" key="1">
    <citation type="journal article" date="2018" name="MBio">
        <title>Comparative Genomics Reveals the Core Gene Toolbox for the Fungus-Insect Symbiosis.</title>
        <authorList>
            <person name="Wang Y."/>
            <person name="Stata M."/>
            <person name="Wang W."/>
            <person name="Stajich J.E."/>
            <person name="White M.M."/>
            <person name="Moncalvo J.M."/>
        </authorList>
    </citation>
    <scope>NUCLEOTIDE SEQUENCE [LARGE SCALE GENOMIC DNA]</scope>
    <source>
        <strain evidence="9 10">AUS-77-4</strain>
    </source>
</reference>
<evidence type="ECO:0000256" key="2">
    <source>
        <dbReference type="ARBA" id="ARBA00007475"/>
    </source>
</evidence>
<evidence type="ECO:0000256" key="6">
    <source>
        <dbReference type="ARBA" id="ARBA00023136"/>
    </source>
</evidence>
<proteinExistence type="inferred from homology"/>
<evidence type="ECO:0000256" key="1">
    <source>
        <dbReference type="ARBA" id="ARBA00004477"/>
    </source>
</evidence>
<gene>
    <name evidence="9" type="ORF">BB559_001820</name>
</gene>
<keyword evidence="3 8" id="KW-0812">Transmembrane</keyword>
<keyword evidence="5 8" id="KW-1133">Transmembrane helix</keyword>
<dbReference type="AlphaFoldDB" id="A0A2T9Z0E0"/>
<dbReference type="PANTHER" id="PTHR15301">
    <property type="entry name" value="INSULIN-INDUCED GENE 1"/>
    <property type="match status" value="1"/>
</dbReference>
<feature type="transmembrane region" description="Helical" evidence="8">
    <location>
        <begin position="226"/>
        <end position="250"/>
    </location>
</feature>
<dbReference type="GO" id="GO:0016126">
    <property type="term" value="P:sterol biosynthetic process"/>
    <property type="evidence" value="ECO:0007669"/>
    <property type="project" value="TreeGrafter"/>
</dbReference>
<feature type="transmembrane region" description="Helical" evidence="8">
    <location>
        <begin position="62"/>
        <end position="83"/>
    </location>
</feature>
<sequence length="257" mass="28924">MNSIYPINKNSKIDLQFLPGNNTNSQKKRSKSESPKISYSKIKQKNTKKPLKARKSNTFKSNLVGILLLLGIGLITSKCITVLHSPVENDGTLSKEYNNSNIVGQVLDQIKYRSVLSSMYTLFVGLGYYLMDINYKKHLCVELNLTNILRCFGFFVGINYLVFKIEFSTVLQTSLISVIFSAGNWAVFDGTLHGLLLSISASMFGAWTIFLMNIGESVVISYKEQINLLLYLPILLFSYSILVGSLVRFFSIENQHS</sequence>
<evidence type="ECO:0000256" key="7">
    <source>
        <dbReference type="SAM" id="MobiDB-lite"/>
    </source>
</evidence>
<comment type="similarity">
    <text evidence="2">Belongs to the INSIG family.</text>
</comment>
<comment type="subcellular location">
    <subcellularLocation>
        <location evidence="1">Endoplasmic reticulum membrane</location>
        <topology evidence="1">Multi-pass membrane protein</topology>
    </subcellularLocation>
</comment>
<dbReference type="Proteomes" id="UP000245699">
    <property type="component" value="Unassembled WGS sequence"/>
</dbReference>
<evidence type="ECO:0000256" key="3">
    <source>
        <dbReference type="ARBA" id="ARBA00022692"/>
    </source>
</evidence>
<evidence type="ECO:0000256" key="5">
    <source>
        <dbReference type="ARBA" id="ARBA00022989"/>
    </source>
</evidence>
<feature type="transmembrane region" description="Helical" evidence="8">
    <location>
        <begin position="112"/>
        <end position="131"/>
    </location>
</feature>
<evidence type="ECO:0000313" key="9">
    <source>
        <dbReference type="EMBL" id="PVU97994.1"/>
    </source>
</evidence>
<dbReference type="GO" id="GO:0005789">
    <property type="term" value="C:endoplasmic reticulum membrane"/>
    <property type="evidence" value="ECO:0007669"/>
    <property type="project" value="UniProtKB-SubCell"/>
</dbReference>
<dbReference type="Pfam" id="PF07281">
    <property type="entry name" value="INSIG"/>
    <property type="match status" value="1"/>
</dbReference>
<dbReference type="InterPro" id="IPR025929">
    <property type="entry name" value="INSIG_fam"/>
</dbReference>
<feature type="transmembrane region" description="Helical" evidence="8">
    <location>
        <begin position="143"/>
        <end position="163"/>
    </location>
</feature>
<feature type="transmembrane region" description="Helical" evidence="8">
    <location>
        <begin position="195"/>
        <end position="214"/>
    </location>
</feature>
<name>A0A2T9Z0E0_9FUNG</name>
<evidence type="ECO:0000313" key="10">
    <source>
        <dbReference type="Proteomes" id="UP000245699"/>
    </source>
</evidence>
<evidence type="ECO:0000256" key="4">
    <source>
        <dbReference type="ARBA" id="ARBA00022824"/>
    </source>
</evidence>
<keyword evidence="6 8" id="KW-0472">Membrane</keyword>
<feature type="region of interest" description="Disordered" evidence="7">
    <location>
        <begin position="16"/>
        <end position="39"/>
    </location>
</feature>
<organism evidence="9 10">
    <name type="scientific">Furculomyces boomerangus</name>
    <dbReference type="NCBI Taxonomy" id="61424"/>
    <lineage>
        <taxon>Eukaryota</taxon>
        <taxon>Fungi</taxon>
        <taxon>Fungi incertae sedis</taxon>
        <taxon>Zoopagomycota</taxon>
        <taxon>Kickxellomycotina</taxon>
        <taxon>Harpellomycetes</taxon>
        <taxon>Harpellales</taxon>
        <taxon>Harpellaceae</taxon>
        <taxon>Furculomyces</taxon>
    </lineage>
</organism>